<dbReference type="SUPFAM" id="SSF52833">
    <property type="entry name" value="Thioredoxin-like"/>
    <property type="match status" value="1"/>
</dbReference>
<organism evidence="1 2">
    <name type="scientific">Cyanobacterium stanieri (strain ATCC 29140 / PCC 7202)</name>
    <dbReference type="NCBI Taxonomy" id="292563"/>
    <lineage>
        <taxon>Bacteria</taxon>
        <taxon>Bacillati</taxon>
        <taxon>Cyanobacteriota</taxon>
        <taxon>Cyanophyceae</taxon>
        <taxon>Oscillatoriophycideae</taxon>
        <taxon>Chroococcales</taxon>
        <taxon>Geminocystaceae</taxon>
        <taxon>Cyanobacterium</taxon>
    </lineage>
</organism>
<proteinExistence type="predicted"/>
<protein>
    <submittedName>
        <fullName evidence="1">Ferredoxin-like protein</fullName>
    </submittedName>
</protein>
<dbReference type="InterPro" id="IPR036249">
    <property type="entry name" value="Thioredoxin-like_sf"/>
</dbReference>
<dbReference type="Gene3D" id="3.40.30.10">
    <property type="entry name" value="Glutaredoxin"/>
    <property type="match status" value="1"/>
</dbReference>
<name>K9YPJ5_CYASC</name>
<dbReference type="HOGENOM" id="CLU_126515_0_1_3"/>
<dbReference type="STRING" id="292563.Cyast_2083"/>
<reference evidence="2" key="1">
    <citation type="journal article" date="2013" name="Proc. Natl. Acad. Sci. U.S.A.">
        <title>Improving the coverage of the cyanobacterial phylum using diversity-driven genome sequencing.</title>
        <authorList>
            <person name="Shih P.M."/>
            <person name="Wu D."/>
            <person name="Latifi A."/>
            <person name="Axen S.D."/>
            <person name="Fewer D.P."/>
            <person name="Talla E."/>
            <person name="Calteau A."/>
            <person name="Cai F."/>
            <person name="Tandeau de Marsac N."/>
            <person name="Rippka R."/>
            <person name="Herdman M."/>
            <person name="Sivonen K."/>
            <person name="Coursin T."/>
            <person name="Laurent T."/>
            <person name="Goodwin L."/>
            <person name="Nolan M."/>
            <person name="Davenport K.W."/>
            <person name="Han C.S."/>
            <person name="Rubin E.M."/>
            <person name="Eisen J.A."/>
            <person name="Woyke T."/>
            <person name="Gugger M."/>
            <person name="Kerfeld C.A."/>
        </authorList>
    </citation>
    <scope>NUCLEOTIDE SEQUENCE [LARGE SCALE GENOMIC DNA]</scope>
    <source>
        <strain evidence="2">ATCC 29140 / PCC 7202</strain>
    </source>
</reference>
<accession>K9YPJ5</accession>
<dbReference type="PATRIC" id="fig|292563.3.peg.2177"/>
<dbReference type="Proteomes" id="UP000010483">
    <property type="component" value="Chromosome"/>
</dbReference>
<dbReference type="eggNOG" id="COG3411">
    <property type="taxonomic scope" value="Bacteria"/>
</dbReference>
<gene>
    <name evidence="1" type="ordered locus">Cyast_2083</name>
</gene>
<dbReference type="CDD" id="cd02980">
    <property type="entry name" value="TRX_Fd_family"/>
    <property type="match status" value="1"/>
</dbReference>
<evidence type="ECO:0000313" key="1">
    <source>
        <dbReference type="EMBL" id="AFZ48033.1"/>
    </source>
</evidence>
<sequence length="132" mass="15532">MPQDFKPIIEKLHLNSINRHIFLCCDQAKPKCCTKEDSLKSWQYLKTRLKELGLDTPNSERNTCVFRTKADCLRICCDGPLMLVYPEGVWYRHATPEVIEEIIQKHIINNEIVEEYLLYTHPLNDISLQEEI</sequence>
<dbReference type="AlphaFoldDB" id="K9YPJ5"/>
<dbReference type="KEGG" id="csn:Cyast_2083"/>
<evidence type="ECO:0000313" key="2">
    <source>
        <dbReference type="Proteomes" id="UP000010483"/>
    </source>
</evidence>
<dbReference type="BioCyc" id="CSTA292563:G1353-2087-MONOMER"/>
<keyword evidence="2" id="KW-1185">Reference proteome</keyword>
<dbReference type="EMBL" id="CP003940">
    <property type="protein sequence ID" value="AFZ48033.1"/>
    <property type="molecule type" value="Genomic_DNA"/>
</dbReference>